<name>A0A7X1CGK9_9LIST</name>
<protein>
    <submittedName>
        <fullName evidence="2">Uncharacterized protein</fullName>
    </submittedName>
</protein>
<sequence>MSETAFHKKNIDIPEEISTKPKLKGFIDLTDVFLFVLYCIGCFYLRSTIPNFMFLPSAIVGGLLLVYWLLPSKNNPKKKNIQTLLIILRIDRNTYHRIDEDGKAYVGEIEKNIK</sequence>
<dbReference type="Proteomes" id="UP000541955">
    <property type="component" value="Unassembled WGS sequence"/>
</dbReference>
<dbReference type="AlphaFoldDB" id="A0A7X1CGK9"/>
<comment type="caution">
    <text evidence="2">The sequence shown here is derived from an EMBL/GenBank/DDBJ whole genome shotgun (WGS) entry which is preliminary data.</text>
</comment>
<feature type="transmembrane region" description="Helical" evidence="1">
    <location>
        <begin position="52"/>
        <end position="70"/>
    </location>
</feature>
<gene>
    <name evidence="2" type="ORF">HB902_16080</name>
</gene>
<dbReference type="InterPro" id="IPR020275">
    <property type="entry name" value="DUF5592"/>
</dbReference>
<evidence type="ECO:0000313" key="3">
    <source>
        <dbReference type="Proteomes" id="UP000541955"/>
    </source>
</evidence>
<reference evidence="2 3" key="1">
    <citation type="submission" date="2020-03" db="EMBL/GenBank/DDBJ databases">
        <title>Soil Listeria distribution.</title>
        <authorList>
            <person name="Liao J."/>
            <person name="Wiedmann M."/>
        </authorList>
    </citation>
    <scope>NUCLEOTIDE SEQUENCE [LARGE SCALE GENOMIC DNA]</scope>
    <source>
        <strain evidence="2 3">FSL L7-1387</strain>
    </source>
</reference>
<organism evidence="2 3">
    <name type="scientific">Listeria booriae</name>
    <dbReference type="NCBI Taxonomy" id="1552123"/>
    <lineage>
        <taxon>Bacteria</taxon>
        <taxon>Bacillati</taxon>
        <taxon>Bacillota</taxon>
        <taxon>Bacilli</taxon>
        <taxon>Bacillales</taxon>
        <taxon>Listeriaceae</taxon>
        <taxon>Listeria</taxon>
    </lineage>
</organism>
<accession>A0A7X1CGK9</accession>
<keyword evidence="1" id="KW-0472">Membrane</keyword>
<proteinExistence type="predicted"/>
<evidence type="ECO:0000313" key="2">
    <source>
        <dbReference type="EMBL" id="MBC1563593.1"/>
    </source>
</evidence>
<evidence type="ECO:0000256" key="1">
    <source>
        <dbReference type="SAM" id="Phobius"/>
    </source>
</evidence>
<feature type="transmembrane region" description="Helical" evidence="1">
    <location>
        <begin position="26"/>
        <end position="46"/>
    </location>
</feature>
<keyword evidence="1" id="KW-0812">Transmembrane</keyword>
<keyword evidence="1" id="KW-1133">Transmembrane helix</keyword>
<dbReference type="EMBL" id="JAARRW010000010">
    <property type="protein sequence ID" value="MBC1563593.1"/>
    <property type="molecule type" value="Genomic_DNA"/>
</dbReference>
<dbReference type="Pfam" id="PF17332">
    <property type="entry name" value="DUF5592"/>
    <property type="match status" value="1"/>
</dbReference>
<dbReference type="RefSeq" id="WP_185430479.1">
    <property type="nucleotide sequence ID" value="NZ_JAARRW010000010.1"/>
</dbReference>